<gene>
    <name evidence="2" type="ORF">PEVE_00014150</name>
</gene>
<keyword evidence="3" id="KW-1185">Reference proteome</keyword>
<accession>A0ABN8LY71</accession>
<evidence type="ECO:0000313" key="3">
    <source>
        <dbReference type="Proteomes" id="UP001159427"/>
    </source>
</evidence>
<comment type="caution">
    <text evidence="2">The sequence shown here is derived from an EMBL/GenBank/DDBJ whole genome shotgun (WGS) entry which is preliminary data.</text>
</comment>
<feature type="region of interest" description="Disordered" evidence="1">
    <location>
        <begin position="179"/>
        <end position="225"/>
    </location>
</feature>
<feature type="compositionally biased region" description="Basic and acidic residues" evidence="1">
    <location>
        <begin position="206"/>
        <end position="225"/>
    </location>
</feature>
<proteinExistence type="predicted"/>
<dbReference type="Proteomes" id="UP001159427">
    <property type="component" value="Unassembled WGS sequence"/>
</dbReference>
<dbReference type="EMBL" id="CALNXI010000206">
    <property type="protein sequence ID" value="CAH3022110.1"/>
    <property type="molecule type" value="Genomic_DNA"/>
</dbReference>
<evidence type="ECO:0000313" key="2">
    <source>
        <dbReference type="EMBL" id="CAH3022110.1"/>
    </source>
</evidence>
<protein>
    <submittedName>
        <fullName evidence="2">Uncharacterized protein</fullName>
    </submittedName>
</protein>
<sequence length="327" mass="37534">WRLCASVIYPCIQQLSNFLKARVVMAEPIQDKPKHATDRTQTSDDGDVNNHIAEYQLQTKHRIDRDSATFSIQGEEHIKTKMANTKQFLSVPLTRKYGSMPLLVPQKSVISLEYKEKGSIPRRGTFGGSEALKTRNIEHDVKEIQEVQPVTRLPETFIAKPVQSSISYRREIAYRSPLLERRQSMGAMKTPTLEKKAPGTSQPRLQENKKVKESRQSERISETSALHDRHNGVNVINVKANTRVQTHEQGNGFYKRQETRGVKSKKKQLSRKKDNPDETAITRKNDGKSSEVVSLERESHFQDYRQKCVQWLKSLPDTEMPQPTTLR</sequence>
<evidence type="ECO:0000256" key="1">
    <source>
        <dbReference type="SAM" id="MobiDB-lite"/>
    </source>
</evidence>
<reference evidence="2 3" key="1">
    <citation type="submission" date="2022-05" db="EMBL/GenBank/DDBJ databases">
        <authorList>
            <consortium name="Genoscope - CEA"/>
            <person name="William W."/>
        </authorList>
    </citation>
    <scope>NUCLEOTIDE SEQUENCE [LARGE SCALE GENOMIC DNA]</scope>
</reference>
<feature type="region of interest" description="Disordered" evidence="1">
    <location>
        <begin position="246"/>
        <end position="299"/>
    </location>
</feature>
<name>A0ABN8LY71_9CNID</name>
<feature type="non-terminal residue" evidence="2">
    <location>
        <position position="1"/>
    </location>
</feature>
<organism evidence="2 3">
    <name type="scientific">Porites evermanni</name>
    <dbReference type="NCBI Taxonomy" id="104178"/>
    <lineage>
        <taxon>Eukaryota</taxon>
        <taxon>Metazoa</taxon>
        <taxon>Cnidaria</taxon>
        <taxon>Anthozoa</taxon>
        <taxon>Hexacorallia</taxon>
        <taxon>Scleractinia</taxon>
        <taxon>Fungiina</taxon>
        <taxon>Poritidae</taxon>
        <taxon>Porites</taxon>
    </lineage>
</organism>
<feature type="compositionally biased region" description="Basic and acidic residues" evidence="1">
    <location>
        <begin position="271"/>
        <end position="299"/>
    </location>
</feature>